<protein>
    <submittedName>
        <fullName evidence="3">Unannotated protein</fullName>
    </submittedName>
</protein>
<feature type="domain" description="Phosphodiester glycosidase" evidence="2">
    <location>
        <begin position="302"/>
        <end position="415"/>
    </location>
</feature>
<organism evidence="3">
    <name type="scientific">freshwater metagenome</name>
    <dbReference type="NCBI Taxonomy" id="449393"/>
    <lineage>
        <taxon>unclassified sequences</taxon>
        <taxon>metagenomes</taxon>
        <taxon>ecological metagenomes</taxon>
    </lineage>
</organism>
<evidence type="ECO:0000259" key="2">
    <source>
        <dbReference type="Pfam" id="PF09992"/>
    </source>
</evidence>
<feature type="compositionally biased region" description="Basic and acidic residues" evidence="1">
    <location>
        <begin position="54"/>
        <end position="64"/>
    </location>
</feature>
<reference evidence="3" key="1">
    <citation type="submission" date="2020-05" db="EMBL/GenBank/DDBJ databases">
        <authorList>
            <person name="Chiriac C."/>
            <person name="Salcher M."/>
            <person name="Ghai R."/>
            <person name="Kavagutti S V."/>
        </authorList>
    </citation>
    <scope>NUCLEOTIDE SEQUENCE</scope>
</reference>
<feature type="region of interest" description="Disordered" evidence="1">
    <location>
        <begin position="20"/>
        <end position="92"/>
    </location>
</feature>
<evidence type="ECO:0000313" key="3">
    <source>
        <dbReference type="EMBL" id="CAB4772499.1"/>
    </source>
</evidence>
<dbReference type="AlphaFoldDB" id="A0A6J6VM87"/>
<name>A0A6J6VM87_9ZZZZ</name>
<dbReference type="PANTHER" id="PTHR40446">
    <property type="entry name" value="N-ACETYLGLUCOSAMINE-1-PHOSPHODIESTER ALPHA-N-ACETYLGLUCOSAMINIDASE"/>
    <property type="match status" value="1"/>
</dbReference>
<sequence>MSLRAAVAALAVSGLVATGLPAATSAGSPGEDRSRERSAGAQWQTRVAAFGDSGHTRHSSDRQRGPIAPYVSPQDRTPLLRTTPVQQPMGPGVTYTRWGQSDARGPIQAHLLAVDLDTPGVRLDVVNPGRVAAVEDVLTMARTHGVLAAVNGDFYDIGRTGAPLGVSASPRSGLMNARETGWNQGFYLTRKGRPQFGEVTFTGRIRERPGARVTNVNSHFVLPGGIGVYTPRWGRSPGYAVTQGQQRDIRMVEIRDGRVVANRGKLRPGREIRGIVLVGRGPGAVELRKLGRGPAHVSWWLRGRPQLVITGSKLLIDDGQVMVVDDAEMHPRTAVGIDRDTNEVLMLAVDGRSEESRGYTMVELARMMQDLGADEALNLDGGGSTTMVGRRSGTLRVLNDPSDSVLRNVANALVVRRD</sequence>
<accession>A0A6J6VM87</accession>
<evidence type="ECO:0000256" key="1">
    <source>
        <dbReference type="SAM" id="MobiDB-lite"/>
    </source>
</evidence>
<dbReference type="Pfam" id="PF09992">
    <property type="entry name" value="NAGPA"/>
    <property type="match status" value="1"/>
</dbReference>
<dbReference type="EMBL" id="CAEZYQ010000053">
    <property type="protein sequence ID" value="CAB4772499.1"/>
    <property type="molecule type" value="Genomic_DNA"/>
</dbReference>
<gene>
    <name evidence="3" type="ORF">UFOPK2761_03474</name>
</gene>
<dbReference type="PANTHER" id="PTHR40446:SF2">
    <property type="entry name" value="N-ACETYLGLUCOSAMINE-1-PHOSPHODIESTER ALPHA-N-ACETYLGLUCOSAMINIDASE"/>
    <property type="match status" value="1"/>
</dbReference>
<dbReference type="InterPro" id="IPR018711">
    <property type="entry name" value="NAGPA"/>
</dbReference>
<proteinExistence type="predicted"/>